<dbReference type="OrthoDB" id="5195850at2"/>
<keyword evidence="2" id="KW-1185">Reference proteome</keyword>
<name>A0A508TTX7_9BRAD</name>
<dbReference type="RefSeq" id="WP_139863736.1">
    <property type="nucleotide sequence ID" value="NZ_CAADFC020000029.1"/>
</dbReference>
<organism evidence="1 2">
    <name type="scientific">Bradyrhizobium ivorense</name>
    <dbReference type="NCBI Taxonomy" id="2511166"/>
    <lineage>
        <taxon>Bacteria</taxon>
        <taxon>Pseudomonadati</taxon>
        <taxon>Pseudomonadota</taxon>
        <taxon>Alphaproteobacteria</taxon>
        <taxon>Hyphomicrobiales</taxon>
        <taxon>Nitrobacteraceae</taxon>
        <taxon>Bradyrhizobium</taxon>
    </lineage>
</organism>
<proteinExistence type="predicted"/>
<dbReference type="InterPro" id="IPR035069">
    <property type="entry name" value="TTHA1013/TTHA0281-like"/>
</dbReference>
<dbReference type="EMBL" id="CAADFC020000029">
    <property type="protein sequence ID" value="VIO78015.1"/>
    <property type="molecule type" value="Genomic_DNA"/>
</dbReference>
<protein>
    <recommendedName>
        <fullName evidence="3">HicB-like antitoxin of toxin-antitoxin system domain-containing protein</fullName>
    </recommendedName>
</protein>
<evidence type="ECO:0008006" key="3">
    <source>
        <dbReference type="Google" id="ProtNLM"/>
    </source>
</evidence>
<evidence type="ECO:0000313" key="1">
    <source>
        <dbReference type="EMBL" id="VIO78015.1"/>
    </source>
</evidence>
<dbReference type="AlphaFoldDB" id="A0A508TTX7"/>
<gene>
    <name evidence="1" type="ORF">CI1B_71990</name>
</gene>
<accession>A0A508TTX7</accession>
<sequence length="105" mass="11534">MELRELLSIPYLLEAEAVETEPGRWLIRLAYPELPGCTAEAAVVEDALSELERRRIEIIVSLVEEGKQPPIPRQSLTASDPLWTAQDLGLSERVAALLGGAATRN</sequence>
<evidence type="ECO:0000313" key="2">
    <source>
        <dbReference type="Proteomes" id="UP000328092"/>
    </source>
</evidence>
<dbReference type="SUPFAM" id="SSF143100">
    <property type="entry name" value="TTHA1013/TTHA0281-like"/>
    <property type="match status" value="1"/>
</dbReference>
<comment type="caution">
    <text evidence="1">The sequence shown here is derived from an EMBL/GenBank/DDBJ whole genome shotgun (WGS) entry which is preliminary data.</text>
</comment>
<dbReference type="Proteomes" id="UP000328092">
    <property type="component" value="Unassembled WGS sequence"/>
</dbReference>
<reference evidence="1" key="1">
    <citation type="submission" date="2019-02" db="EMBL/GenBank/DDBJ databases">
        <authorList>
            <person name="Pothier F.J."/>
        </authorList>
    </citation>
    <scope>NUCLEOTIDE SEQUENCE</scope>
    <source>
        <strain evidence="1">CI-1B</strain>
    </source>
</reference>